<accession>A0A9W6TQ93</accession>
<gene>
    <name evidence="1" type="ORF">Pfra01_000111900</name>
</gene>
<dbReference type="AlphaFoldDB" id="A0A9W6TQ93"/>
<reference evidence="1" key="1">
    <citation type="submission" date="2023-04" db="EMBL/GenBank/DDBJ databases">
        <title>Phytophthora fragariaefolia NBRC 109709.</title>
        <authorList>
            <person name="Ichikawa N."/>
            <person name="Sato H."/>
            <person name="Tonouchi N."/>
        </authorList>
    </citation>
    <scope>NUCLEOTIDE SEQUENCE</scope>
    <source>
        <strain evidence="1">NBRC 109709</strain>
    </source>
</reference>
<protein>
    <submittedName>
        <fullName evidence="1">Unnamed protein product</fullName>
    </submittedName>
</protein>
<organism evidence="1 2">
    <name type="scientific">Phytophthora fragariaefolia</name>
    <dbReference type="NCBI Taxonomy" id="1490495"/>
    <lineage>
        <taxon>Eukaryota</taxon>
        <taxon>Sar</taxon>
        <taxon>Stramenopiles</taxon>
        <taxon>Oomycota</taxon>
        <taxon>Peronosporomycetes</taxon>
        <taxon>Peronosporales</taxon>
        <taxon>Peronosporaceae</taxon>
        <taxon>Phytophthora</taxon>
    </lineage>
</organism>
<evidence type="ECO:0000313" key="2">
    <source>
        <dbReference type="Proteomes" id="UP001165121"/>
    </source>
</evidence>
<comment type="caution">
    <text evidence="1">The sequence shown here is derived from an EMBL/GenBank/DDBJ whole genome shotgun (WGS) entry which is preliminary data.</text>
</comment>
<name>A0A9W6TQ93_9STRA</name>
<dbReference type="Proteomes" id="UP001165121">
    <property type="component" value="Unassembled WGS sequence"/>
</dbReference>
<proteinExistence type="predicted"/>
<keyword evidence="2" id="KW-1185">Reference proteome</keyword>
<dbReference type="EMBL" id="BSXT01000090">
    <property type="protein sequence ID" value="GMF17215.1"/>
    <property type="molecule type" value="Genomic_DNA"/>
</dbReference>
<evidence type="ECO:0000313" key="1">
    <source>
        <dbReference type="EMBL" id="GMF17215.1"/>
    </source>
</evidence>
<sequence length="116" mass="12795">MLLQTDAHTSVAAVTMEVVDIQTLANAANFALVAMINVFAVIVVDKPAHLTVVATEFAFAIFVDAGFTNRLNNNHEVSEIFSEEELTNHVPELCCTSYTILTQWHIGQKDDPHCHL</sequence>